<keyword evidence="2" id="KW-0812">Transmembrane</keyword>
<dbReference type="RefSeq" id="WP_166781445.1">
    <property type="nucleotide sequence ID" value="NZ_JAAOYO010000005.1"/>
</dbReference>
<name>A0ABX0TBJ8_9MICO</name>
<organism evidence="3 4">
    <name type="scientific">Curtobacterium salicis</name>
    <dbReference type="NCBI Taxonomy" id="1779862"/>
    <lineage>
        <taxon>Bacteria</taxon>
        <taxon>Bacillati</taxon>
        <taxon>Actinomycetota</taxon>
        <taxon>Actinomycetes</taxon>
        <taxon>Micrococcales</taxon>
        <taxon>Microbacteriaceae</taxon>
        <taxon>Curtobacterium</taxon>
    </lineage>
</organism>
<comment type="caution">
    <text evidence="3">The sequence shown here is derived from an EMBL/GenBank/DDBJ whole genome shotgun (WGS) entry which is preliminary data.</text>
</comment>
<reference evidence="3 4" key="1">
    <citation type="submission" date="2020-03" db="EMBL/GenBank/DDBJ databases">
        <title>Above-ground endophytic microbial communities from plants in different locations in the United States.</title>
        <authorList>
            <person name="Frank C."/>
        </authorList>
    </citation>
    <scope>NUCLEOTIDE SEQUENCE [LARGE SCALE GENOMIC DNA]</scope>
    <source>
        <strain evidence="3 4">WW7</strain>
    </source>
</reference>
<feature type="transmembrane region" description="Helical" evidence="2">
    <location>
        <begin position="63"/>
        <end position="87"/>
    </location>
</feature>
<evidence type="ECO:0000313" key="3">
    <source>
        <dbReference type="EMBL" id="NII42447.1"/>
    </source>
</evidence>
<gene>
    <name evidence="3" type="ORF">E9228_003116</name>
</gene>
<feature type="region of interest" description="Disordered" evidence="1">
    <location>
        <begin position="93"/>
        <end position="124"/>
    </location>
</feature>
<keyword evidence="4" id="KW-1185">Reference proteome</keyword>
<feature type="compositionally biased region" description="Basic and acidic residues" evidence="1">
    <location>
        <begin position="9"/>
        <end position="21"/>
    </location>
</feature>
<sequence length="124" mass="12367">MSDTTPPARRPDDHPDQRHDSWAAAPAATPTSTLSPPPPSWYGTPAPTPGTTPAGRSTPHPPWFWPVIAAAIGLGALLVGGGVGFAVGHAVASHGTSSFTGPGSGQYGPRGQSTGAPVTPQDGS</sequence>
<dbReference type="Proteomes" id="UP001318300">
    <property type="component" value="Unassembled WGS sequence"/>
</dbReference>
<feature type="compositionally biased region" description="Pro residues" evidence="1">
    <location>
        <begin position="35"/>
        <end position="50"/>
    </location>
</feature>
<protein>
    <submittedName>
        <fullName evidence="3">Uncharacterized protein</fullName>
    </submittedName>
</protein>
<feature type="compositionally biased region" description="Low complexity" evidence="1">
    <location>
        <begin position="23"/>
        <end position="34"/>
    </location>
</feature>
<evidence type="ECO:0000256" key="1">
    <source>
        <dbReference type="SAM" id="MobiDB-lite"/>
    </source>
</evidence>
<feature type="compositionally biased region" description="Polar residues" evidence="1">
    <location>
        <begin position="111"/>
        <end position="124"/>
    </location>
</feature>
<keyword evidence="2" id="KW-1133">Transmembrane helix</keyword>
<evidence type="ECO:0000313" key="4">
    <source>
        <dbReference type="Proteomes" id="UP001318300"/>
    </source>
</evidence>
<proteinExistence type="predicted"/>
<evidence type="ECO:0000256" key="2">
    <source>
        <dbReference type="SAM" id="Phobius"/>
    </source>
</evidence>
<dbReference type="EMBL" id="JAAOYO010000005">
    <property type="protein sequence ID" value="NII42447.1"/>
    <property type="molecule type" value="Genomic_DNA"/>
</dbReference>
<feature type="region of interest" description="Disordered" evidence="1">
    <location>
        <begin position="1"/>
        <end position="63"/>
    </location>
</feature>
<accession>A0ABX0TBJ8</accession>
<keyword evidence="2" id="KW-0472">Membrane</keyword>